<evidence type="ECO:0000256" key="2">
    <source>
        <dbReference type="ARBA" id="ARBA00022692"/>
    </source>
</evidence>
<evidence type="ECO:0000313" key="7">
    <source>
        <dbReference type="EMBL" id="KAF8476390.1"/>
    </source>
</evidence>
<dbReference type="InterPro" id="IPR003689">
    <property type="entry name" value="ZIP"/>
</dbReference>
<feature type="transmembrane region" description="Helical" evidence="6">
    <location>
        <begin position="416"/>
        <end position="441"/>
    </location>
</feature>
<dbReference type="AlphaFoldDB" id="A0A9P5MRY2"/>
<feature type="region of interest" description="Disordered" evidence="5">
    <location>
        <begin position="142"/>
        <end position="218"/>
    </location>
</feature>
<proteinExistence type="predicted"/>
<reference evidence="7" key="1">
    <citation type="submission" date="2019-10" db="EMBL/GenBank/DDBJ databases">
        <authorList>
            <consortium name="DOE Joint Genome Institute"/>
            <person name="Kuo A."/>
            <person name="Miyauchi S."/>
            <person name="Kiss E."/>
            <person name="Drula E."/>
            <person name="Kohler A."/>
            <person name="Sanchez-Garcia M."/>
            <person name="Andreopoulos B."/>
            <person name="Barry K.W."/>
            <person name="Bonito G."/>
            <person name="Buee M."/>
            <person name="Carver A."/>
            <person name="Chen C."/>
            <person name="Cichocki N."/>
            <person name="Clum A."/>
            <person name="Culley D."/>
            <person name="Crous P.W."/>
            <person name="Fauchery L."/>
            <person name="Girlanda M."/>
            <person name="Hayes R."/>
            <person name="Keri Z."/>
            <person name="LaButti K."/>
            <person name="Lipzen A."/>
            <person name="Lombard V."/>
            <person name="Magnuson J."/>
            <person name="Maillard F."/>
            <person name="Morin E."/>
            <person name="Murat C."/>
            <person name="Nolan M."/>
            <person name="Ohm R."/>
            <person name="Pangilinan J."/>
            <person name="Pereira M."/>
            <person name="Perotto S."/>
            <person name="Peter M."/>
            <person name="Riley R."/>
            <person name="Sitrit Y."/>
            <person name="Stielow B."/>
            <person name="Szollosi G."/>
            <person name="Zifcakova L."/>
            <person name="Stursova M."/>
            <person name="Spatafora J.W."/>
            <person name="Tedersoo L."/>
            <person name="Vaario L.-M."/>
            <person name="Yamada A."/>
            <person name="Yan M."/>
            <person name="Wang P."/>
            <person name="Xu J."/>
            <person name="Bruns T."/>
            <person name="Baldrian P."/>
            <person name="Vilgalys R."/>
            <person name="Henrissat B."/>
            <person name="Grigoriev I.V."/>
            <person name="Hibbett D."/>
            <person name="Nagy L.G."/>
            <person name="Martin F.M."/>
        </authorList>
    </citation>
    <scope>NUCLEOTIDE SEQUENCE</scope>
    <source>
        <strain evidence="7">Prilba</strain>
    </source>
</reference>
<name>A0A9P5MRY2_9AGAM</name>
<feature type="transmembrane region" description="Helical" evidence="6">
    <location>
        <begin position="453"/>
        <end position="470"/>
    </location>
</feature>
<dbReference type="PANTHER" id="PTHR11040:SF44">
    <property type="entry name" value="PROTEIN ZNTC-RELATED"/>
    <property type="match status" value="1"/>
</dbReference>
<keyword evidence="2 6" id="KW-0812">Transmembrane</keyword>
<feature type="compositionally biased region" description="Polar residues" evidence="5">
    <location>
        <begin position="175"/>
        <end position="186"/>
    </location>
</feature>
<protein>
    <submittedName>
        <fullName evidence="7">Zinc/iron permease</fullName>
    </submittedName>
</protein>
<evidence type="ECO:0000256" key="6">
    <source>
        <dbReference type="SAM" id="Phobius"/>
    </source>
</evidence>
<evidence type="ECO:0000313" key="8">
    <source>
        <dbReference type="Proteomes" id="UP000759537"/>
    </source>
</evidence>
<feature type="transmembrane region" description="Helical" evidence="6">
    <location>
        <begin position="111"/>
        <end position="129"/>
    </location>
</feature>
<gene>
    <name evidence="7" type="ORF">DFH94DRAFT_758937</name>
</gene>
<feature type="compositionally biased region" description="Pro residues" evidence="5">
    <location>
        <begin position="153"/>
        <end position="163"/>
    </location>
</feature>
<feature type="region of interest" description="Disordered" evidence="5">
    <location>
        <begin position="234"/>
        <end position="264"/>
    </location>
</feature>
<reference evidence="7" key="2">
    <citation type="journal article" date="2020" name="Nat. Commun.">
        <title>Large-scale genome sequencing of mycorrhizal fungi provides insights into the early evolution of symbiotic traits.</title>
        <authorList>
            <person name="Miyauchi S."/>
            <person name="Kiss E."/>
            <person name="Kuo A."/>
            <person name="Drula E."/>
            <person name="Kohler A."/>
            <person name="Sanchez-Garcia M."/>
            <person name="Morin E."/>
            <person name="Andreopoulos B."/>
            <person name="Barry K.W."/>
            <person name="Bonito G."/>
            <person name="Buee M."/>
            <person name="Carver A."/>
            <person name="Chen C."/>
            <person name="Cichocki N."/>
            <person name="Clum A."/>
            <person name="Culley D."/>
            <person name="Crous P.W."/>
            <person name="Fauchery L."/>
            <person name="Girlanda M."/>
            <person name="Hayes R.D."/>
            <person name="Keri Z."/>
            <person name="LaButti K."/>
            <person name="Lipzen A."/>
            <person name="Lombard V."/>
            <person name="Magnuson J."/>
            <person name="Maillard F."/>
            <person name="Murat C."/>
            <person name="Nolan M."/>
            <person name="Ohm R.A."/>
            <person name="Pangilinan J."/>
            <person name="Pereira M.F."/>
            <person name="Perotto S."/>
            <person name="Peter M."/>
            <person name="Pfister S."/>
            <person name="Riley R."/>
            <person name="Sitrit Y."/>
            <person name="Stielow J.B."/>
            <person name="Szollosi G."/>
            <person name="Zifcakova L."/>
            <person name="Stursova M."/>
            <person name="Spatafora J.W."/>
            <person name="Tedersoo L."/>
            <person name="Vaario L.M."/>
            <person name="Yamada A."/>
            <person name="Yan M."/>
            <person name="Wang P."/>
            <person name="Xu J."/>
            <person name="Bruns T."/>
            <person name="Baldrian P."/>
            <person name="Vilgalys R."/>
            <person name="Dunand C."/>
            <person name="Henrissat B."/>
            <person name="Grigoriev I.V."/>
            <person name="Hibbett D."/>
            <person name="Nagy L.G."/>
            <person name="Martin F.M."/>
        </authorList>
    </citation>
    <scope>NUCLEOTIDE SEQUENCE</scope>
    <source>
        <strain evidence="7">Prilba</strain>
    </source>
</reference>
<sequence>MLPIQSPPSSLSDRALDGIPTPLHPVQSRTTDISARLAVMVLIFCLSLLAVTFPAISKRFRYLHIPPIAFFVGKHFGTGVILSTAFVHLLQDAFDRLHDPQVKQYTNIGRWTGLIVLSSLLVIFLIEYISTAYVDNLHSYPSEPSTPKIEPAQLPPSSPPPVLPTRRATDEATPLLSSSPLQPTAQSRRHTITGPHAHGLMLGHHRHEPPRQHERHHIDHPRCGLTQLFAPEDTVEEDAASAKVAPTRDHHVADSRRYQSHSYGHAHHGHVDMESLLDTPDLDAETDSEADEAELKIGRKRQIIGILVLQLGIMLHSLVIGFTLALASGADFESLVTAISFHQVFEGLSLGIRIAALPPPTDPRQLSLVWLYPVLALLFALTTPAGILSGLLVFGSSGGGHRSAGRAGAGTKIAEGVLCAISAGMLIYAACVEMLAADIVLDPTLWRASKKRQLVALASVALGAAGMVLLEI</sequence>
<dbReference type="EMBL" id="WHVB01000015">
    <property type="protein sequence ID" value="KAF8476390.1"/>
    <property type="molecule type" value="Genomic_DNA"/>
</dbReference>
<dbReference type="PANTHER" id="PTHR11040">
    <property type="entry name" value="ZINC/IRON TRANSPORTER"/>
    <property type="match status" value="1"/>
</dbReference>
<feature type="compositionally biased region" description="Basic and acidic residues" evidence="5">
    <location>
        <begin position="209"/>
        <end position="218"/>
    </location>
</feature>
<comment type="caution">
    <text evidence="7">The sequence shown here is derived from an EMBL/GenBank/DDBJ whole genome shotgun (WGS) entry which is preliminary data.</text>
</comment>
<comment type="subcellular location">
    <subcellularLocation>
        <location evidence="1">Membrane</location>
        <topology evidence="1">Multi-pass membrane protein</topology>
    </subcellularLocation>
</comment>
<evidence type="ECO:0000256" key="5">
    <source>
        <dbReference type="SAM" id="MobiDB-lite"/>
    </source>
</evidence>
<dbReference type="Pfam" id="PF02535">
    <property type="entry name" value="Zip"/>
    <property type="match status" value="1"/>
</dbReference>
<organism evidence="7 8">
    <name type="scientific">Russula ochroleuca</name>
    <dbReference type="NCBI Taxonomy" id="152965"/>
    <lineage>
        <taxon>Eukaryota</taxon>
        <taxon>Fungi</taxon>
        <taxon>Dikarya</taxon>
        <taxon>Basidiomycota</taxon>
        <taxon>Agaricomycotina</taxon>
        <taxon>Agaricomycetes</taxon>
        <taxon>Russulales</taxon>
        <taxon>Russulaceae</taxon>
        <taxon>Russula</taxon>
    </lineage>
</organism>
<dbReference type="GO" id="GO:0005886">
    <property type="term" value="C:plasma membrane"/>
    <property type="evidence" value="ECO:0007669"/>
    <property type="project" value="TreeGrafter"/>
</dbReference>
<feature type="transmembrane region" description="Helical" evidence="6">
    <location>
        <begin position="303"/>
        <end position="327"/>
    </location>
</feature>
<dbReference type="OrthoDB" id="448280at2759"/>
<accession>A0A9P5MRY2</accession>
<evidence type="ECO:0000256" key="4">
    <source>
        <dbReference type="ARBA" id="ARBA00023136"/>
    </source>
</evidence>
<dbReference type="GO" id="GO:0005385">
    <property type="term" value="F:zinc ion transmembrane transporter activity"/>
    <property type="evidence" value="ECO:0007669"/>
    <property type="project" value="TreeGrafter"/>
</dbReference>
<keyword evidence="4 6" id="KW-0472">Membrane</keyword>
<keyword evidence="8" id="KW-1185">Reference proteome</keyword>
<feature type="transmembrane region" description="Helical" evidence="6">
    <location>
        <begin position="68"/>
        <end position="91"/>
    </location>
</feature>
<dbReference type="Proteomes" id="UP000759537">
    <property type="component" value="Unassembled WGS sequence"/>
</dbReference>
<feature type="transmembrane region" description="Helical" evidence="6">
    <location>
        <begin position="33"/>
        <end position="56"/>
    </location>
</feature>
<keyword evidence="3 6" id="KW-1133">Transmembrane helix</keyword>
<feature type="compositionally biased region" description="Basic and acidic residues" evidence="5">
    <location>
        <begin position="246"/>
        <end position="257"/>
    </location>
</feature>
<evidence type="ECO:0000256" key="1">
    <source>
        <dbReference type="ARBA" id="ARBA00004141"/>
    </source>
</evidence>
<evidence type="ECO:0000256" key="3">
    <source>
        <dbReference type="ARBA" id="ARBA00022989"/>
    </source>
</evidence>
<feature type="transmembrane region" description="Helical" evidence="6">
    <location>
        <begin position="370"/>
        <end position="395"/>
    </location>
</feature>